<dbReference type="AlphaFoldDB" id="A0A6C0C0D2"/>
<dbReference type="InterPro" id="IPR025161">
    <property type="entry name" value="IS402-like_dom"/>
</dbReference>
<sequence length="117" mass="13528">MRIQLNNELMHAICAFEAKRSNWPNLGRKRKLTTADILDRIVFFCRTGWQWSQLPLNGASYKTVYHYFAMWSKARIFEDVFYSCASRASRNDDGPLVIDTSYVKNVRGAITTSNNVV</sequence>
<name>A0A6C0C0D2_9ZZZZ</name>
<evidence type="ECO:0000259" key="1">
    <source>
        <dbReference type="Pfam" id="PF13340"/>
    </source>
</evidence>
<organism evidence="2">
    <name type="scientific">viral metagenome</name>
    <dbReference type="NCBI Taxonomy" id="1070528"/>
    <lineage>
        <taxon>unclassified sequences</taxon>
        <taxon>metagenomes</taxon>
        <taxon>organismal metagenomes</taxon>
    </lineage>
</organism>
<dbReference type="PANTHER" id="PTHR46637:SF1">
    <property type="entry name" value="BLL5188 PROTEIN"/>
    <property type="match status" value="1"/>
</dbReference>
<accession>A0A6C0C0D2</accession>
<reference evidence="2" key="1">
    <citation type="journal article" date="2020" name="Nature">
        <title>Giant virus diversity and host interactions through global metagenomics.</title>
        <authorList>
            <person name="Schulz F."/>
            <person name="Roux S."/>
            <person name="Paez-Espino D."/>
            <person name="Jungbluth S."/>
            <person name="Walsh D.A."/>
            <person name="Denef V.J."/>
            <person name="McMahon K.D."/>
            <person name="Konstantinidis K.T."/>
            <person name="Eloe-Fadrosh E.A."/>
            <person name="Kyrpides N.C."/>
            <person name="Woyke T."/>
        </authorList>
    </citation>
    <scope>NUCLEOTIDE SEQUENCE</scope>
    <source>
        <strain evidence="2">GVMAG-M-3300020182-33</strain>
    </source>
</reference>
<dbReference type="EMBL" id="MN739305">
    <property type="protein sequence ID" value="QHS97830.1"/>
    <property type="molecule type" value="Genomic_DNA"/>
</dbReference>
<dbReference type="Pfam" id="PF13340">
    <property type="entry name" value="DUF4096"/>
    <property type="match status" value="1"/>
</dbReference>
<protein>
    <recommendedName>
        <fullName evidence="1">Insertion element IS402-like domain-containing protein</fullName>
    </recommendedName>
</protein>
<evidence type="ECO:0000313" key="2">
    <source>
        <dbReference type="EMBL" id="QHS97830.1"/>
    </source>
</evidence>
<dbReference type="PANTHER" id="PTHR46637">
    <property type="entry name" value="TIS1421-TRANSPOSASE PROTEIN A"/>
    <property type="match status" value="1"/>
</dbReference>
<proteinExistence type="predicted"/>
<dbReference type="InterPro" id="IPR052909">
    <property type="entry name" value="Transposase_6_like"/>
</dbReference>
<feature type="domain" description="Insertion element IS402-like" evidence="1">
    <location>
        <begin position="21"/>
        <end position="81"/>
    </location>
</feature>